<organism evidence="1 2">
    <name type="scientific">Acaulospora colombiana</name>
    <dbReference type="NCBI Taxonomy" id="27376"/>
    <lineage>
        <taxon>Eukaryota</taxon>
        <taxon>Fungi</taxon>
        <taxon>Fungi incertae sedis</taxon>
        <taxon>Mucoromycota</taxon>
        <taxon>Glomeromycotina</taxon>
        <taxon>Glomeromycetes</taxon>
        <taxon>Diversisporales</taxon>
        <taxon>Acaulosporaceae</taxon>
        <taxon>Acaulospora</taxon>
    </lineage>
</organism>
<accession>A0ACA9N430</accession>
<name>A0ACA9N430_9GLOM</name>
<dbReference type="Proteomes" id="UP000789525">
    <property type="component" value="Unassembled WGS sequence"/>
</dbReference>
<protein>
    <submittedName>
        <fullName evidence="1">6523_t:CDS:1</fullName>
    </submittedName>
</protein>
<proteinExistence type="predicted"/>
<gene>
    <name evidence="1" type="ORF">ACOLOM_LOCUS7699</name>
</gene>
<reference evidence="1" key="1">
    <citation type="submission" date="2021-06" db="EMBL/GenBank/DDBJ databases">
        <authorList>
            <person name="Kallberg Y."/>
            <person name="Tangrot J."/>
            <person name="Rosling A."/>
        </authorList>
    </citation>
    <scope>NUCLEOTIDE SEQUENCE</scope>
    <source>
        <strain evidence="1">CL356</strain>
    </source>
</reference>
<keyword evidence="2" id="KW-1185">Reference proteome</keyword>
<dbReference type="EMBL" id="CAJVPT010018288">
    <property type="protein sequence ID" value="CAG8633101.1"/>
    <property type="molecule type" value="Genomic_DNA"/>
</dbReference>
<sequence>MNKVLASGSKSINKDRYLRLLWVAAGAFTIHLPLSSWLIIVRGTAYPVAPWESWEVTHKNFRRIAYFTRFMLSTDRLTVATLSIGYWSLPLCGLIIFTFFGFGEEASKQRETILGAILKPFGIKYPKATPPTGVKKSWVDVLLGRPGKPINPNHSFVAPSSPHFGASSNLPLPSRLDRPRRVLPARGHTVNDGIDDFDFDISDVESLGPANTRQQNRLSDFRGSRPRSIGNNDHEPQFPEKAMTGPSAVDMTSKRRSTLVTLDIPISTIEAYTGGGDIEGQEPDEEALAAERRRAILEANPELTEEVTF</sequence>
<evidence type="ECO:0000313" key="1">
    <source>
        <dbReference type="EMBL" id="CAG8633101.1"/>
    </source>
</evidence>
<evidence type="ECO:0000313" key="2">
    <source>
        <dbReference type="Proteomes" id="UP000789525"/>
    </source>
</evidence>
<comment type="caution">
    <text evidence="1">The sequence shown here is derived from an EMBL/GenBank/DDBJ whole genome shotgun (WGS) entry which is preliminary data.</text>
</comment>